<dbReference type="RefSeq" id="WP_329273335.1">
    <property type="nucleotide sequence ID" value="NZ_CP109011.1"/>
</dbReference>
<dbReference type="EMBL" id="CP109011">
    <property type="protein sequence ID" value="WUT49349.1"/>
    <property type="molecule type" value="Genomic_DNA"/>
</dbReference>
<gene>
    <name evidence="1" type="ORF">OG929_42845</name>
</gene>
<reference evidence="1" key="1">
    <citation type="submission" date="2022-10" db="EMBL/GenBank/DDBJ databases">
        <title>The complete genomes of actinobacterial strains from the NBC collection.</title>
        <authorList>
            <person name="Joergensen T.S."/>
            <person name="Alvarez Arevalo M."/>
            <person name="Sterndorff E.B."/>
            <person name="Faurdal D."/>
            <person name="Vuksanovic O."/>
            <person name="Mourched A.-S."/>
            <person name="Charusanti P."/>
            <person name="Shaw S."/>
            <person name="Blin K."/>
            <person name="Weber T."/>
        </authorList>
    </citation>
    <scope>NUCLEOTIDE SEQUENCE</scope>
    <source>
        <strain evidence="1">NBC_00686</strain>
    </source>
</reference>
<protein>
    <recommendedName>
        <fullName evidence="3">Transposase</fullName>
    </recommendedName>
</protein>
<proteinExistence type="predicted"/>
<organism evidence="1 2">
    <name type="scientific">Streptomyces pseudovenezuelae</name>
    <dbReference type="NCBI Taxonomy" id="67350"/>
    <lineage>
        <taxon>Bacteria</taxon>
        <taxon>Bacillati</taxon>
        <taxon>Actinomycetota</taxon>
        <taxon>Actinomycetes</taxon>
        <taxon>Kitasatosporales</taxon>
        <taxon>Streptomycetaceae</taxon>
        <taxon>Streptomyces</taxon>
        <taxon>Streptomyces aurantiacus group</taxon>
    </lineage>
</organism>
<name>A0ABZ1XB98_9ACTN</name>
<dbReference type="Proteomes" id="UP001432168">
    <property type="component" value="Chromosome"/>
</dbReference>
<evidence type="ECO:0000313" key="1">
    <source>
        <dbReference type="EMBL" id="WUT49349.1"/>
    </source>
</evidence>
<sequence length="45" mass="5058">MASLPGGRLQVLLGDHVRALLPEGVQVFERRSIKSGTRGQWYLHQ</sequence>
<keyword evidence="2" id="KW-1185">Reference proteome</keyword>
<evidence type="ECO:0008006" key="3">
    <source>
        <dbReference type="Google" id="ProtNLM"/>
    </source>
</evidence>
<accession>A0ABZ1XB98</accession>
<evidence type="ECO:0000313" key="2">
    <source>
        <dbReference type="Proteomes" id="UP001432168"/>
    </source>
</evidence>